<comment type="caution">
    <text evidence="5">The sequence shown here is derived from an EMBL/GenBank/DDBJ whole genome shotgun (WGS) entry which is preliminary data.</text>
</comment>
<feature type="domain" description="BPL/LPL catalytic" evidence="2">
    <location>
        <begin position="4"/>
        <end position="173"/>
    </location>
</feature>
<dbReference type="NCBIfam" id="TIGR00121">
    <property type="entry name" value="birA_ligase"/>
    <property type="match status" value="1"/>
</dbReference>
<keyword evidence="7" id="KW-1185">Reference proteome</keyword>
<evidence type="ECO:0000313" key="6">
    <source>
        <dbReference type="EMBL" id="EAK0469200.1"/>
    </source>
</evidence>
<dbReference type="GO" id="GO:0005737">
    <property type="term" value="C:cytoplasm"/>
    <property type="evidence" value="ECO:0007669"/>
    <property type="project" value="TreeGrafter"/>
</dbReference>
<evidence type="ECO:0000313" key="3">
    <source>
        <dbReference type="EMBL" id="EAI5408368.1"/>
    </source>
</evidence>
<evidence type="ECO:0000256" key="1">
    <source>
        <dbReference type="ARBA" id="ARBA00022598"/>
    </source>
</evidence>
<accession>A0A5L8JP80</accession>
<dbReference type="Pfam" id="PF03099">
    <property type="entry name" value="BPL_LplA_LipB"/>
    <property type="match status" value="1"/>
</dbReference>
<proteinExistence type="predicted"/>
<dbReference type="SUPFAM" id="SSF55681">
    <property type="entry name" value="Class II aaRS and biotin synthetases"/>
    <property type="match status" value="1"/>
</dbReference>
<organism evidence="5">
    <name type="scientific">Campylobacter fetus</name>
    <dbReference type="NCBI Taxonomy" id="196"/>
    <lineage>
        <taxon>Bacteria</taxon>
        <taxon>Pseudomonadati</taxon>
        <taxon>Campylobacterota</taxon>
        <taxon>Epsilonproteobacteria</taxon>
        <taxon>Campylobacterales</taxon>
        <taxon>Campylobacteraceae</taxon>
        <taxon>Campylobacter</taxon>
    </lineage>
</organism>
<dbReference type="OMA" id="MRKCEKR"/>
<dbReference type="EMBL" id="AABTCC010000007">
    <property type="protein sequence ID" value="EAI8858866.1"/>
    <property type="molecule type" value="Genomic_DNA"/>
</dbReference>
<evidence type="ECO:0000313" key="5">
    <source>
        <dbReference type="EMBL" id="EAK0453233.1"/>
    </source>
</evidence>
<dbReference type="GO" id="GO:0004077">
    <property type="term" value="F:biotin--[biotin carboxyl-carrier protein] ligase activity"/>
    <property type="evidence" value="ECO:0007669"/>
    <property type="project" value="UniProtKB-EC"/>
</dbReference>
<dbReference type="InterPro" id="IPR004143">
    <property type="entry name" value="BPL_LPL_catalytic"/>
</dbReference>
<dbReference type="Proteomes" id="UP000535509">
    <property type="component" value="Unassembled WGS sequence"/>
</dbReference>
<dbReference type="AlphaFoldDB" id="A0A5L8JP80"/>
<dbReference type="PROSITE" id="PS51733">
    <property type="entry name" value="BPL_LPL_CATALYTIC"/>
    <property type="match status" value="1"/>
</dbReference>
<dbReference type="NCBIfam" id="NF006294">
    <property type="entry name" value="PRK08477.1"/>
    <property type="match status" value="1"/>
</dbReference>
<keyword evidence="1 5" id="KW-0436">Ligase</keyword>
<protein>
    <submittedName>
        <fullName evidence="5">Biotin--[acetyl-CoA-carboxylase] ligase</fullName>
        <ecNumber evidence="5">6.3.4.15</ecNumber>
    </submittedName>
</protein>
<dbReference type="GeneID" id="61065350"/>
<dbReference type="EMBL" id="AACCXK010000009">
    <property type="protein sequence ID" value="EAK0453233.1"/>
    <property type="molecule type" value="Genomic_DNA"/>
</dbReference>
<dbReference type="RefSeq" id="WP_002850550.1">
    <property type="nucleotide sequence ID" value="NZ_AABUZP020000015.1"/>
</dbReference>
<evidence type="ECO:0000259" key="2">
    <source>
        <dbReference type="PROSITE" id="PS51733"/>
    </source>
</evidence>
<dbReference type="EC" id="6.3.4.15" evidence="5"/>
<dbReference type="InterPro" id="IPR004408">
    <property type="entry name" value="Biotin_CoA_COase_ligase"/>
</dbReference>
<dbReference type="EMBL" id="AACCXM010000007">
    <property type="protein sequence ID" value="EAK0469200.1"/>
    <property type="molecule type" value="Genomic_DNA"/>
</dbReference>
<gene>
    <name evidence="5" type="ORF">AAH17_06110</name>
    <name evidence="6" type="ORF">AAH24_07485</name>
    <name evidence="3" type="ORF">BVH53_06610</name>
    <name evidence="4" type="ORF">CX802_03255</name>
</gene>
<dbReference type="EMBL" id="AABQDW010000011">
    <property type="protein sequence ID" value="EAI5408368.1"/>
    <property type="molecule type" value="Genomic_DNA"/>
</dbReference>
<dbReference type="PANTHER" id="PTHR12835:SF5">
    <property type="entry name" value="BIOTIN--PROTEIN LIGASE"/>
    <property type="match status" value="1"/>
</dbReference>
<name>A0A5L8JP80_CAMFE</name>
<sequence length="211" mass="23606">MVVSFVDECSSTQEDLIASLRLGVITPPYTLVASRQTKGVGSRGNRWESMDGNLYFSFCIDSSSLTSDLPSSSASIYFAFLMNEYLKSCGSKIWLKWPNDFYLDDKKIGGVITTKIKSVYICGMGINLKTSPRYSNVLDIDHGATQIVDGFLKSLELNPSWKQIFSKYLLEFEKSKIFSAHVDGELMSLENSVLLDDGSIIINNKKVYSLR</sequence>
<evidence type="ECO:0000313" key="4">
    <source>
        <dbReference type="EMBL" id="EAI8858866.1"/>
    </source>
</evidence>
<evidence type="ECO:0000313" key="8">
    <source>
        <dbReference type="Proteomes" id="UP000557842"/>
    </source>
</evidence>
<reference evidence="5 8" key="1">
    <citation type="submission" date="2018-05" db="EMBL/GenBank/DDBJ databases">
        <authorList>
            <consortium name="PulseNet: The National Subtyping Network for Foodborne Disease Surveillance"/>
            <person name="Tarr C.L."/>
            <person name="Trees E."/>
            <person name="Katz L.S."/>
            <person name="Carleton-Romer H.A."/>
            <person name="Stroika S."/>
            <person name="Kucerova Z."/>
            <person name="Roache K.F."/>
            <person name="Sabol A.L."/>
            <person name="Besser J."/>
            <person name="Gerner-Smidt P."/>
        </authorList>
    </citation>
    <scope>NUCLEOTIDE SEQUENCE</scope>
    <source>
        <strain evidence="5">2014D-0197</strain>
        <strain evidence="3 8">2016D-0221</strain>
        <strain evidence="6">D4313</strain>
        <strain evidence="4 7">PNUSAC001503</strain>
    </source>
</reference>
<dbReference type="Gene3D" id="3.30.930.10">
    <property type="entry name" value="Bira Bifunctional Protein, Domain 2"/>
    <property type="match status" value="1"/>
</dbReference>
<evidence type="ECO:0000313" key="7">
    <source>
        <dbReference type="Proteomes" id="UP000535509"/>
    </source>
</evidence>
<dbReference type="InterPro" id="IPR045864">
    <property type="entry name" value="aa-tRNA-synth_II/BPL/LPL"/>
</dbReference>
<dbReference type="PANTHER" id="PTHR12835">
    <property type="entry name" value="BIOTIN PROTEIN LIGASE"/>
    <property type="match status" value="1"/>
</dbReference>
<dbReference type="Proteomes" id="UP000557842">
    <property type="component" value="Unassembled WGS sequence"/>
</dbReference>